<dbReference type="EMBL" id="KI291939">
    <property type="protein sequence ID" value="ESA06195.1"/>
    <property type="molecule type" value="Genomic_DNA"/>
</dbReference>
<proteinExistence type="predicted"/>
<evidence type="ECO:0000313" key="1">
    <source>
        <dbReference type="EMBL" id="ESA06195.1"/>
    </source>
</evidence>
<protein>
    <submittedName>
        <fullName evidence="1">Uncharacterized protein</fullName>
    </submittedName>
</protein>
<reference evidence="1" key="1">
    <citation type="submission" date="2013-07" db="EMBL/GenBank/DDBJ databases">
        <title>The genome of an arbuscular mycorrhizal fungus provides insights into the evolution of the oldest plant symbiosis.</title>
        <authorList>
            <consortium name="DOE Joint Genome Institute"/>
            <person name="Tisserant E."/>
            <person name="Malbreil M."/>
            <person name="Kuo A."/>
            <person name="Kohler A."/>
            <person name="Symeonidi A."/>
            <person name="Balestrini R."/>
            <person name="Charron P."/>
            <person name="Duensing N."/>
            <person name="Frei-dit-Frey N."/>
            <person name="Gianinazzi-Pearson V."/>
            <person name="Gilbert B."/>
            <person name="Handa Y."/>
            <person name="Hijri M."/>
            <person name="Kaul R."/>
            <person name="Kawaguchi M."/>
            <person name="Krajinski F."/>
            <person name="Lammers P."/>
            <person name="Lapierre D."/>
            <person name="Masclaux F.G."/>
            <person name="Murat C."/>
            <person name="Morin E."/>
            <person name="Ndikumana S."/>
            <person name="Pagni M."/>
            <person name="Petitpierre D."/>
            <person name="Requena N."/>
            <person name="Rosikiewicz P."/>
            <person name="Riley R."/>
            <person name="Saito K."/>
            <person name="San Clemente H."/>
            <person name="Shapiro H."/>
            <person name="van Tuinen D."/>
            <person name="Becard G."/>
            <person name="Bonfante P."/>
            <person name="Paszkowski U."/>
            <person name="Shachar-Hill Y."/>
            <person name="Young J.P."/>
            <person name="Sanders I.R."/>
            <person name="Henrissat B."/>
            <person name="Rensing S.A."/>
            <person name="Grigoriev I.V."/>
            <person name="Corradi N."/>
            <person name="Roux C."/>
            <person name="Martin F."/>
        </authorList>
    </citation>
    <scope>NUCLEOTIDE SEQUENCE</scope>
    <source>
        <strain evidence="1">DAOM 197198</strain>
    </source>
</reference>
<accession>U9TDJ7</accession>
<dbReference type="AlphaFoldDB" id="U9TDJ7"/>
<dbReference type="HOGENOM" id="CLU_2868752_0_0_1"/>
<organism evidence="1">
    <name type="scientific">Rhizophagus irregularis (strain DAOM 181602 / DAOM 197198 / MUCL 43194)</name>
    <name type="common">Arbuscular mycorrhizal fungus</name>
    <name type="synonym">Glomus intraradices</name>
    <dbReference type="NCBI Taxonomy" id="747089"/>
    <lineage>
        <taxon>Eukaryota</taxon>
        <taxon>Fungi</taxon>
        <taxon>Fungi incertae sedis</taxon>
        <taxon>Mucoromycota</taxon>
        <taxon>Glomeromycotina</taxon>
        <taxon>Glomeromycetes</taxon>
        <taxon>Glomerales</taxon>
        <taxon>Glomeraceae</taxon>
        <taxon>Rhizophagus</taxon>
    </lineage>
</organism>
<sequence length="64" mass="7458">MQNQNSTKAYWYKEASWTGLSWAKEIFPGHRGLSWMKKISILLVMSLISGLSWVKEVLFWPLLA</sequence>
<name>U9TDJ7_RHIID</name>
<gene>
    <name evidence="1" type="ORF">GLOINDRAFT_34493</name>
</gene>